<feature type="compositionally biased region" description="Basic residues" evidence="1">
    <location>
        <begin position="14"/>
        <end position="25"/>
    </location>
</feature>
<accession>A0AAE1CF14</accession>
<dbReference type="EMBL" id="JAWDGP010008074">
    <property type="protein sequence ID" value="KAK3691859.1"/>
    <property type="molecule type" value="Genomic_DNA"/>
</dbReference>
<keyword evidence="3" id="KW-1185">Reference proteome</keyword>
<dbReference type="Proteomes" id="UP001283361">
    <property type="component" value="Unassembled WGS sequence"/>
</dbReference>
<feature type="region of interest" description="Disordered" evidence="1">
    <location>
        <begin position="1"/>
        <end position="79"/>
    </location>
</feature>
<gene>
    <name evidence="2" type="ORF">RRG08_014241</name>
</gene>
<evidence type="ECO:0000313" key="2">
    <source>
        <dbReference type="EMBL" id="KAK3691859.1"/>
    </source>
</evidence>
<name>A0AAE1CF14_9GAST</name>
<evidence type="ECO:0000256" key="1">
    <source>
        <dbReference type="SAM" id="MobiDB-lite"/>
    </source>
</evidence>
<evidence type="ECO:0000313" key="3">
    <source>
        <dbReference type="Proteomes" id="UP001283361"/>
    </source>
</evidence>
<reference evidence="2" key="1">
    <citation type="journal article" date="2023" name="G3 (Bethesda)">
        <title>A reference genome for the long-term kleptoplast-retaining sea slug Elysia crispata morphotype clarki.</title>
        <authorList>
            <person name="Eastman K.E."/>
            <person name="Pendleton A.L."/>
            <person name="Shaikh M.A."/>
            <person name="Suttiyut T."/>
            <person name="Ogas R."/>
            <person name="Tomko P."/>
            <person name="Gavelis G."/>
            <person name="Widhalm J.R."/>
            <person name="Wisecaver J.H."/>
        </authorList>
    </citation>
    <scope>NUCLEOTIDE SEQUENCE</scope>
    <source>
        <strain evidence="2">ECLA1</strain>
    </source>
</reference>
<comment type="caution">
    <text evidence="2">The sequence shown here is derived from an EMBL/GenBank/DDBJ whole genome shotgun (WGS) entry which is preliminary data.</text>
</comment>
<protein>
    <submittedName>
        <fullName evidence="2">Uncharacterized protein</fullName>
    </submittedName>
</protein>
<sequence length="79" mass="8638">MLSGASRASLGRTSTRRRQIGRKQKLNMAARPKLISAYPGESSLAGPRKFRRRRQETSTNGGVITAGQDVTGTIPYHPK</sequence>
<proteinExistence type="predicted"/>
<dbReference type="AlphaFoldDB" id="A0AAE1CF14"/>
<organism evidence="2 3">
    <name type="scientific">Elysia crispata</name>
    <name type="common">lettuce slug</name>
    <dbReference type="NCBI Taxonomy" id="231223"/>
    <lineage>
        <taxon>Eukaryota</taxon>
        <taxon>Metazoa</taxon>
        <taxon>Spiralia</taxon>
        <taxon>Lophotrochozoa</taxon>
        <taxon>Mollusca</taxon>
        <taxon>Gastropoda</taxon>
        <taxon>Heterobranchia</taxon>
        <taxon>Euthyneura</taxon>
        <taxon>Panpulmonata</taxon>
        <taxon>Sacoglossa</taxon>
        <taxon>Placobranchoidea</taxon>
        <taxon>Plakobranchidae</taxon>
        <taxon>Elysia</taxon>
    </lineage>
</organism>